<evidence type="ECO:0000256" key="2">
    <source>
        <dbReference type="ARBA" id="ARBA00022741"/>
    </source>
</evidence>
<dbReference type="InterPro" id="IPR022415">
    <property type="entry name" value="ATP-guanido_PTrfase_AS"/>
</dbReference>
<comment type="catalytic activity">
    <reaction evidence="5">
        <text>L-arginyl-[protein] + ATP = N(omega)-phospho-L-arginyl-[protein] + ADP + H(+)</text>
        <dbReference type="Rhea" id="RHEA:43384"/>
        <dbReference type="Rhea" id="RHEA-COMP:10532"/>
        <dbReference type="Rhea" id="RHEA-COMP:10533"/>
        <dbReference type="ChEBI" id="CHEBI:15378"/>
        <dbReference type="ChEBI" id="CHEBI:29965"/>
        <dbReference type="ChEBI" id="CHEBI:30616"/>
        <dbReference type="ChEBI" id="CHEBI:83226"/>
        <dbReference type="ChEBI" id="CHEBI:456216"/>
        <dbReference type="EC" id="2.7.14.1"/>
    </reaction>
</comment>
<keyword evidence="4 5" id="KW-0067">ATP-binding</keyword>
<dbReference type="Gene3D" id="3.30.590.10">
    <property type="entry name" value="Glutamine synthetase/guanido kinase, catalytic domain"/>
    <property type="match status" value="1"/>
</dbReference>
<keyword evidence="3 5" id="KW-0418">Kinase</keyword>
<keyword evidence="5" id="KW-0021">Allosteric enzyme</keyword>
<evidence type="ECO:0000313" key="9">
    <source>
        <dbReference type="EMBL" id="TCP64653.1"/>
    </source>
</evidence>
<keyword evidence="10" id="KW-1185">Reference proteome</keyword>
<evidence type="ECO:0000259" key="8">
    <source>
        <dbReference type="PROSITE" id="PS51510"/>
    </source>
</evidence>
<dbReference type="CDD" id="cd07930">
    <property type="entry name" value="bacterial_phosphagen_kinase"/>
    <property type="match status" value="1"/>
</dbReference>
<evidence type="ECO:0000256" key="3">
    <source>
        <dbReference type="ARBA" id="ARBA00022777"/>
    </source>
</evidence>
<dbReference type="InterPro" id="IPR022414">
    <property type="entry name" value="ATP-guanido_PTrfase_cat"/>
</dbReference>
<dbReference type="AlphaFoldDB" id="A0A4R2RN98"/>
<dbReference type="SUPFAM" id="SSF55931">
    <property type="entry name" value="Glutamine synthetase/guanido kinase"/>
    <property type="match status" value="1"/>
</dbReference>
<organism evidence="9 10">
    <name type="scientific">Heliophilum fasciatum</name>
    <dbReference type="NCBI Taxonomy" id="35700"/>
    <lineage>
        <taxon>Bacteria</taxon>
        <taxon>Bacillati</taxon>
        <taxon>Bacillota</taxon>
        <taxon>Clostridia</taxon>
        <taxon>Eubacteriales</taxon>
        <taxon>Heliobacteriaceae</taxon>
        <taxon>Heliophilum</taxon>
    </lineage>
</organism>
<evidence type="ECO:0000256" key="6">
    <source>
        <dbReference type="PROSITE-ProRule" id="PRU00843"/>
    </source>
</evidence>
<gene>
    <name evidence="5" type="primary">mcsB</name>
    <name evidence="9" type="ORF">EDD73_1086</name>
</gene>
<feature type="domain" description="Phosphagen kinase C-terminal" evidence="8">
    <location>
        <begin position="23"/>
        <end position="254"/>
    </location>
</feature>
<feature type="binding site" evidence="5 6">
    <location>
        <position position="91"/>
    </location>
    <ligand>
        <name>ATP</name>
        <dbReference type="ChEBI" id="CHEBI:30616"/>
    </ligand>
</feature>
<dbReference type="PROSITE" id="PS51510">
    <property type="entry name" value="PHOSPHAGEN_KINASE_C"/>
    <property type="match status" value="1"/>
</dbReference>
<dbReference type="GO" id="GO:0005615">
    <property type="term" value="C:extracellular space"/>
    <property type="evidence" value="ECO:0007669"/>
    <property type="project" value="TreeGrafter"/>
</dbReference>
<dbReference type="OrthoDB" id="9791353at2"/>
<dbReference type="EMBL" id="SLXT01000008">
    <property type="protein sequence ID" value="TCP64653.1"/>
    <property type="molecule type" value="Genomic_DNA"/>
</dbReference>
<evidence type="ECO:0000256" key="1">
    <source>
        <dbReference type="ARBA" id="ARBA00022679"/>
    </source>
</evidence>
<evidence type="ECO:0000256" key="5">
    <source>
        <dbReference type="HAMAP-Rule" id="MF_00602"/>
    </source>
</evidence>
<feature type="binding site" evidence="5 6">
    <location>
        <begin position="176"/>
        <end position="180"/>
    </location>
    <ligand>
        <name>ATP</name>
        <dbReference type="ChEBI" id="CHEBI:30616"/>
    </ligand>
</feature>
<dbReference type="EC" id="2.7.14.1" evidence="5"/>
<evidence type="ECO:0000256" key="4">
    <source>
        <dbReference type="ARBA" id="ARBA00022840"/>
    </source>
</evidence>
<dbReference type="InterPro" id="IPR014746">
    <property type="entry name" value="Gln_synth/guanido_kin_cat_dom"/>
</dbReference>
<proteinExistence type="inferred from homology"/>
<dbReference type="HAMAP" id="MF_00602">
    <property type="entry name" value="Prot_Arg_kinase"/>
    <property type="match status" value="1"/>
</dbReference>
<comment type="function">
    <text evidence="5">Catalyzes the specific phosphorylation of arginine residues in proteins.</text>
</comment>
<comment type="caution">
    <text evidence="9">The sequence shown here is derived from an EMBL/GenBank/DDBJ whole genome shotgun (WGS) entry which is preliminary data.</text>
</comment>
<feature type="binding site" evidence="5 6">
    <location>
        <begin position="207"/>
        <end position="212"/>
    </location>
    <ligand>
        <name>ATP</name>
        <dbReference type="ChEBI" id="CHEBI:30616"/>
    </ligand>
</feature>
<dbReference type="GO" id="GO:0004111">
    <property type="term" value="F:creatine kinase activity"/>
    <property type="evidence" value="ECO:0007669"/>
    <property type="project" value="InterPro"/>
</dbReference>
<comment type="activity regulation">
    <text evidence="5">Appears to be allosterically activated by the binding of pArg-containing polypeptides to the pArg-binding pocket localized in the C-terminal domain of McsB.</text>
</comment>
<dbReference type="InterPro" id="IPR000749">
    <property type="entry name" value="ATP-guanido_PTrfase"/>
</dbReference>
<dbReference type="Pfam" id="PF00217">
    <property type="entry name" value="ATP-gua_Ptrans"/>
    <property type="match status" value="1"/>
</dbReference>
<sequence length="368" mass="40820">MTEALFNQAITKWMEGTGQESTYVISSRVRLARNLQGMPFPHALSTPLANDLVQQVKTAVVDDNDTTTEPLYFIDLKKIAPLDRGILVDKHLISPQHAEEADGRGLLISADESIAILINEEDHLRVQSLLPGLQLDAAWQRASSVDDRLEAKLDFAFNERLGYLTACPTNVGTGLRASVMMHLPALVLTNQASRQLNSLAQLGMTVRGLHGEGSEATGHLFQISNQVTLGRSEEEIISNLAVVTRQLIDQERLARHMLQKETQMQLEDRIFRAYGLLTSARILSSQEAMSQLSYVRMGVDLGLIPDVAPAVLNEMLVLTRPAFLQKAAGREMNPLERDIQRATLMRARLLQGKHTNTHTGGCCHHHEE</sequence>
<feature type="binding site" evidence="5 6">
    <location>
        <begin position="26"/>
        <end position="30"/>
    </location>
    <ligand>
        <name>ATP</name>
        <dbReference type="ChEBI" id="CHEBI:30616"/>
    </ligand>
</feature>
<dbReference type="NCBIfam" id="NF002194">
    <property type="entry name" value="PRK01059.1-4"/>
    <property type="match status" value="1"/>
</dbReference>
<dbReference type="PANTHER" id="PTHR11547">
    <property type="entry name" value="ARGININE OR CREATINE KINASE"/>
    <property type="match status" value="1"/>
</dbReference>
<feature type="short sequence motif" description="RDXXRA motif of the pArg binding pocket involved in allosteric regulation" evidence="5">
    <location>
        <begin position="337"/>
        <end position="342"/>
    </location>
</feature>
<dbReference type="RefSeq" id="WP_131918799.1">
    <property type="nucleotide sequence ID" value="NZ_JAOQNU010000008.1"/>
</dbReference>
<protein>
    <recommendedName>
        <fullName evidence="5">Protein-arginine kinase</fullName>
        <ecNumber evidence="5">2.7.14.1</ecNumber>
    </recommendedName>
</protein>
<evidence type="ECO:0000313" key="10">
    <source>
        <dbReference type="Proteomes" id="UP000294813"/>
    </source>
</evidence>
<keyword evidence="2 5" id="KW-0547">Nucleotide-binding</keyword>
<dbReference type="GO" id="GO:0046314">
    <property type="term" value="P:phosphocreatine biosynthetic process"/>
    <property type="evidence" value="ECO:0007669"/>
    <property type="project" value="InterPro"/>
</dbReference>
<dbReference type="GO" id="GO:1990424">
    <property type="term" value="F:protein arginine kinase activity"/>
    <property type="evidence" value="ECO:0007669"/>
    <property type="project" value="UniProtKB-EC"/>
</dbReference>
<name>A0A4R2RN98_9FIRM</name>
<keyword evidence="1 5" id="KW-0808">Transferase</keyword>
<dbReference type="Proteomes" id="UP000294813">
    <property type="component" value="Unassembled WGS sequence"/>
</dbReference>
<dbReference type="PROSITE" id="PS00112">
    <property type="entry name" value="PHOSPHAGEN_KINASE"/>
    <property type="match status" value="1"/>
</dbReference>
<evidence type="ECO:0000256" key="7">
    <source>
        <dbReference type="RuleBase" id="RU000505"/>
    </source>
</evidence>
<accession>A0A4R2RN98</accession>
<feature type="binding site" evidence="5 6">
    <location>
        <position position="125"/>
    </location>
    <ligand>
        <name>ATP</name>
        <dbReference type="ChEBI" id="CHEBI:30616"/>
    </ligand>
</feature>
<dbReference type="GO" id="GO:0005524">
    <property type="term" value="F:ATP binding"/>
    <property type="evidence" value="ECO:0007669"/>
    <property type="project" value="UniProtKB-UniRule"/>
</dbReference>
<reference evidence="9 10" key="1">
    <citation type="submission" date="2019-03" db="EMBL/GenBank/DDBJ databases">
        <title>Genomic Encyclopedia of Type Strains, Phase IV (KMG-IV): sequencing the most valuable type-strain genomes for metagenomic binning, comparative biology and taxonomic classification.</title>
        <authorList>
            <person name="Goeker M."/>
        </authorList>
    </citation>
    <scope>NUCLEOTIDE SEQUENCE [LARGE SCALE GENOMIC DNA]</scope>
    <source>
        <strain evidence="9 10">DSM 11170</strain>
    </source>
</reference>
<dbReference type="PANTHER" id="PTHR11547:SF38">
    <property type="entry name" value="ARGININE KINASE 1-RELATED"/>
    <property type="match status" value="1"/>
</dbReference>
<dbReference type="InterPro" id="IPR023660">
    <property type="entry name" value="Arg_Kinase"/>
</dbReference>
<comment type="similarity">
    <text evidence="5 6 7">Belongs to the ATP:guanido phosphotransferase family.</text>
</comment>